<dbReference type="EMBL" id="JABXYM010000002">
    <property type="protein sequence ID" value="MCR6098797.1"/>
    <property type="molecule type" value="Genomic_DNA"/>
</dbReference>
<proteinExistence type="inferred from homology"/>
<dbReference type="AlphaFoldDB" id="A0A9Q4B5R3"/>
<dbReference type="InterPro" id="IPR016039">
    <property type="entry name" value="Thiolase-like"/>
</dbReference>
<gene>
    <name evidence="5" type="ORF">HXA33_19995</name>
</gene>
<dbReference type="PROSITE" id="PS00606">
    <property type="entry name" value="KS3_1"/>
    <property type="match status" value="1"/>
</dbReference>
<dbReference type="PANTHER" id="PTHR11712:SF336">
    <property type="entry name" value="3-OXOACYL-[ACYL-CARRIER-PROTEIN] SYNTHASE, MITOCHONDRIAL"/>
    <property type="match status" value="1"/>
</dbReference>
<comment type="caution">
    <text evidence="5">The sequence shown here is derived from an EMBL/GenBank/DDBJ whole genome shotgun (WGS) entry which is preliminary data.</text>
</comment>
<dbReference type="InterPro" id="IPR014030">
    <property type="entry name" value="Ketoacyl_synth_N"/>
</dbReference>
<dbReference type="InterPro" id="IPR018201">
    <property type="entry name" value="Ketoacyl_synth_AS"/>
</dbReference>
<protein>
    <submittedName>
        <fullName evidence="5">3-oxoacyl-ACP synthase</fullName>
    </submittedName>
</protein>
<evidence type="ECO:0000256" key="2">
    <source>
        <dbReference type="ARBA" id="ARBA00022679"/>
    </source>
</evidence>
<dbReference type="Pfam" id="PF02801">
    <property type="entry name" value="Ketoacyl-synt_C"/>
    <property type="match status" value="1"/>
</dbReference>
<sequence>MTSLQIAVTGIGILSSIGKNKHDVFESMKQNKSGIDFIKSFNPEPFISKMGAEIKAYNPKDYFTSEEEKGFDRCSQYAIISIQEALDEARVDPTSDLTVGLAFGTCNGGLNSLEEQRALEELDRDKTRKYPFYQQGDVVAEKFQLSGPVLTLNTACAASGNAIGYACDMIRHGYADMMIAGGSDSMSTSVYAGFNALKALNNKPCSPYNEQYGLSLGEGAAFIVLEPLEKALAREAKIYSVIEGYGLTSDAHHETAPQPDGYGIQKAVEMAMSQGNVSQEDIEYINTHGTGTKANDPAELRGLRSYFKDQFDDIYVSSSKAYFGHNLGAAASIEYVTTLLALEQGKLPATLHFSEAREGCDHPKLVTNSMHSYAPKYFLCNNSAFGGHNSSILSKNVSHPSYTTPKSKLNHQANVKSIAICSFGTIHALANEDGSFLLNIFQNKTSPLHLEFSLKNYNKTLYQRRMNPLTQYSIGACDLTLKKTPMDKSEFEALGLVYGTSRGSLKSAEKYLGSILNRGEENASSVYFPDMVLNSTAGKLAKIFNIKGFSSSHSSGGIDGLQAIHYGATSILDGKQKAILVGAGDEQSRLSTEIDKAMDLTASTYDISEGSTFLMLADDETVKAEGLQQLASIKGFGQAFNSHTDLYETVEKSVAQCLENAELSEEDIDFIFYHNNDVTDSEALLKLKEKYVHLPIVTLNHLCGYMESNGSLFHAQAATELLSLPKKDQQFVMQSLGWTKEKLETGLIVSTSINGNSMAMAIRK</sequence>
<evidence type="ECO:0000313" key="6">
    <source>
        <dbReference type="Proteomes" id="UP001057753"/>
    </source>
</evidence>
<feature type="domain" description="Ketosynthase family 3 (KS3)" evidence="4">
    <location>
        <begin position="3"/>
        <end position="396"/>
    </location>
</feature>
<dbReference type="SMART" id="SM00825">
    <property type="entry name" value="PKS_KS"/>
    <property type="match status" value="1"/>
</dbReference>
<dbReference type="InterPro" id="IPR000794">
    <property type="entry name" value="Beta-ketoacyl_synthase"/>
</dbReference>
<evidence type="ECO:0000259" key="4">
    <source>
        <dbReference type="PROSITE" id="PS52004"/>
    </source>
</evidence>
<dbReference type="GO" id="GO:0004315">
    <property type="term" value="F:3-oxoacyl-[acyl-carrier-protein] synthase activity"/>
    <property type="evidence" value="ECO:0007669"/>
    <property type="project" value="InterPro"/>
</dbReference>
<organism evidence="5 6">
    <name type="scientific">Salipaludibacillus agaradhaerens</name>
    <name type="common">Bacillus agaradhaerens</name>
    <dbReference type="NCBI Taxonomy" id="76935"/>
    <lineage>
        <taxon>Bacteria</taxon>
        <taxon>Bacillati</taxon>
        <taxon>Bacillota</taxon>
        <taxon>Bacilli</taxon>
        <taxon>Bacillales</taxon>
        <taxon>Bacillaceae</taxon>
    </lineage>
</organism>
<reference evidence="5" key="1">
    <citation type="submission" date="2020-06" db="EMBL/GenBank/DDBJ databases">
        <title>Insight into the genomes of haloalkaliphilic bacilli from Kenyan soda lakes.</title>
        <authorList>
            <person name="Mwirichia R."/>
            <person name="Villamizar G.C."/>
            <person name="Poehlein A."/>
            <person name="Mugweru J."/>
            <person name="Kipnyargis A."/>
            <person name="Kiplimo D."/>
            <person name="Orwa P."/>
            <person name="Daniel R."/>
        </authorList>
    </citation>
    <scope>NUCLEOTIDE SEQUENCE</scope>
    <source>
        <strain evidence="5">B1096_S55</strain>
    </source>
</reference>
<dbReference type="PANTHER" id="PTHR11712">
    <property type="entry name" value="POLYKETIDE SYNTHASE-RELATED"/>
    <property type="match status" value="1"/>
</dbReference>
<keyword evidence="6" id="KW-1185">Reference proteome</keyword>
<name>A0A9Q4B5R3_SALAG</name>
<comment type="similarity">
    <text evidence="1 3">Belongs to the thiolase-like superfamily. Beta-ketoacyl-ACP synthases family.</text>
</comment>
<dbReference type="InterPro" id="IPR020841">
    <property type="entry name" value="PKS_Beta-ketoAc_synthase_dom"/>
</dbReference>
<dbReference type="SUPFAM" id="SSF53901">
    <property type="entry name" value="Thiolase-like"/>
    <property type="match status" value="4"/>
</dbReference>
<evidence type="ECO:0000256" key="3">
    <source>
        <dbReference type="RuleBase" id="RU003694"/>
    </source>
</evidence>
<keyword evidence="2 3" id="KW-0808">Transferase</keyword>
<dbReference type="RefSeq" id="WP_257823181.1">
    <property type="nucleotide sequence ID" value="NZ_JABXYM010000002.1"/>
</dbReference>
<dbReference type="Gene3D" id="3.40.47.10">
    <property type="match status" value="2"/>
</dbReference>
<dbReference type="CDD" id="cd00834">
    <property type="entry name" value="KAS_I_II"/>
    <property type="match status" value="1"/>
</dbReference>
<dbReference type="Pfam" id="PF00109">
    <property type="entry name" value="ketoacyl-synt"/>
    <property type="match status" value="2"/>
</dbReference>
<dbReference type="GO" id="GO:0006633">
    <property type="term" value="P:fatty acid biosynthetic process"/>
    <property type="evidence" value="ECO:0007669"/>
    <property type="project" value="InterPro"/>
</dbReference>
<accession>A0A9Q4B5R3</accession>
<dbReference type="InterPro" id="IPR014031">
    <property type="entry name" value="Ketoacyl_synth_C"/>
</dbReference>
<evidence type="ECO:0000256" key="1">
    <source>
        <dbReference type="ARBA" id="ARBA00008467"/>
    </source>
</evidence>
<dbReference type="PROSITE" id="PS52004">
    <property type="entry name" value="KS3_2"/>
    <property type="match status" value="1"/>
</dbReference>
<evidence type="ECO:0000313" key="5">
    <source>
        <dbReference type="EMBL" id="MCR6098797.1"/>
    </source>
</evidence>
<dbReference type="Proteomes" id="UP001057753">
    <property type="component" value="Unassembled WGS sequence"/>
</dbReference>